<keyword evidence="1" id="KW-0812">Transmembrane</keyword>
<dbReference type="Proteomes" id="UP001497382">
    <property type="component" value="Unassembled WGS sequence"/>
</dbReference>
<dbReference type="AlphaFoldDB" id="A0AAV2BBM9"/>
<evidence type="ECO:0000313" key="3">
    <source>
        <dbReference type="Proteomes" id="UP001497382"/>
    </source>
</evidence>
<reference evidence="2 3" key="1">
    <citation type="submission" date="2024-04" db="EMBL/GenBank/DDBJ databases">
        <authorList>
            <person name="Rising A."/>
            <person name="Reimegard J."/>
            <person name="Sonavane S."/>
            <person name="Akerstrom W."/>
            <person name="Nylinder S."/>
            <person name="Hedman E."/>
            <person name="Kallberg Y."/>
        </authorList>
    </citation>
    <scope>NUCLEOTIDE SEQUENCE [LARGE SCALE GENOMIC DNA]</scope>
</reference>
<protein>
    <submittedName>
        <fullName evidence="2">Uncharacterized protein</fullName>
    </submittedName>
</protein>
<accession>A0AAV2BBM9</accession>
<sequence length="65" mass="6419">SNSVVGSLGSVVSNDGVVSCLLVVSVGLFVSGSLILSVSSNVPVLAVAGTCGNLKEENRSKDLKG</sequence>
<evidence type="ECO:0000256" key="1">
    <source>
        <dbReference type="SAM" id="Phobius"/>
    </source>
</evidence>
<feature type="transmembrane region" description="Helical" evidence="1">
    <location>
        <begin position="16"/>
        <end position="36"/>
    </location>
</feature>
<evidence type="ECO:0000313" key="2">
    <source>
        <dbReference type="EMBL" id="CAL1293648.1"/>
    </source>
</evidence>
<name>A0AAV2BBM9_9ARAC</name>
<keyword evidence="1" id="KW-0472">Membrane</keyword>
<keyword evidence="3" id="KW-1185">Reference proteome</keyword>
<comment type="caution">
    <text evidence="2">The sequence shown here is derived from an EMBL/GenBank/DDBJ whole genome shotgun (WGS) entry which is preliminary data.</text>
</comment>
<feature type="non-terminal residue" evidence="2">
    <location>
        <position position="1"/>
    </location>
</feature>
<gene>
    <name evidence="2" type="ORF">LARSCL_LOCUS18319</name>
</gene>
<proteinExistence type="predicted"/>
<keyword evidence="1" id="KW-1133">Transmembrane helix</keyword>
<organism evidence="2 3">
    <name type="scientific">Larinioides sclopetarius</name>
    <dbReference type="NCBI Taxonomy" id="280406"/>
    <lineage>
        <taxon>Eukaryota</taxon>
        <taxon>Metazoa</taxon>
        <taxon>Ecdysozoa</taxon>
        <taxon>Arthropoda</taxon>
        <taxon>Chelicerata</taxon>
        <taxon>Arachnida</taxon>
        <taxon>Araneae</taxon>
        <taxon>Araneomorphae</taxon>
        <taxon>Entelegynae</taxon>
        <taxon>Araneoidea</taxon>
        <taxon>Araneidae</taxon>
        <taxon>Larinioides</taxon>
    </lineage>
</organism>
<dbReference type="EMBL" id="CAXIEN010000331">
    <property type="protein sequence ID" value="CAL1293648.1"/>
    <property type="molecule type" value="Genomic_DNA"/>
</dbReference>